<proteinExistence type="predicted"/>
<dbReference type="PANTHER" id="PTHR10166:SF37">
    <property type="entry name" value="STOLID, ISOFORM H"/>
    <property type="match status" value="1"/>
</dbReference>
<dbReference type="PATRIC" id="fig|1365176.7.peg.1653"/>
<accession>S5Z9H4</accession>
<evidence type="ECO:0000256" key="1">
    <source>
        <dbReference type="SAM" id="Phobius"/>
    </source>
</evidence>
<dbReference type="RefSeq" id="WP_020963317.1">
    <property type="nucleotide sequence ID" value="NC_022093.1"/>
</dbReference>
<evidence type="ECO:0000313" key="3">
    <source>
        <dbReference type="EMBL" id="AGT36010.1"/>
    </source>
</evidence>
<dbReference type="InterPro" id="IPR036465">
    <property type="entry name" value="vWFA_dom_sf"/>
</dbReference>
<evidence type="ECO:0000313" key="4">
    <source>
        <dbReference type="Proteomes" id="UP000015543"/>
    </source>
</evidence>
<reference evidence="3 4" key="1">
    <citation type="journal article" date="2013" name="Genome Announc.">
        <title>Complete Genomic Sequence of 'Thermofilum adornatus' Strain 1910bT, a Hyperthermophilic Anaerobic Organotrophic Crenarchaeon.</title>
        <authorList>
            <person name="Dominova I.N."/>
            <person name="Kublanov I.V."/>
            <person name="Podosokorskaya O.A."/>
            <person name="Derbikova K.S."/>
            <person name="Patrushev M.V."/>
            <person name="Toshchakov S.V."/>
        </authorList>
    </citation>
    <scope>NUCLEOTIDE SEQUENCE [LARGE SCALE GENOMIC DNA]</scope>
    <source>
        <strain evidence="4">1910b</strain>
    </source>
</reference>
<keyword evidence="4" id="KW-1185">Reference proteome</keyword>
<dbReference type="InterPro" id="IPR051173">
    <property type="entry name" value="Ca_channel_alpha-2/delta"/>
</dbReference>
<dbReference type="GO" id="GO:0005245">
    <property type="term" value="F:voltage-gated calcium channel activity"/>
    <property type="evidence" value="ECO:0007669"/>
    <property type="project" value="TreeGrafter"/>
</dbReference>
<keyword evidence="1" id="KW-1133">Transmembrane helix</keyword>
<dbReference type="OrthoDB" id="33260at2157"/>
<dbReference type="PROSITE" id="PS50234">
    <property type="entry name" value="VWFA"/>
    <property type="match status" value="1"/>
</dbReference>
<dbReference type="Pfam" id="PF00092">
    <property type="entry name" value="VWA"/>
    <property type="match status" value="1"/>
</dbReference>
<dbReference type="SUPFAM" id="SSF53300">
    <property type="entry name" value="vWA-like"/>
    <property type="match status" value="1"/>
</dbReference>
<keyword evidence="1" id="KW-0812">Transmembrane</keyword>
<gene>
    <name evidence="3" type="ORF">N186_08360</name>
</gene>
<dbReference type="Gene3D" id="3.40.50.410">
    <property type="entry name" value="von Willebrand factor, type A domain"/>
    <property type="match status" value="1"/>
</dbReference>
<evidence type="ECO:0000259" key="2">
    <source>
        <dbReference type="PROSITE" id="PS50234"/>
    </source>
</evidence>
<name>S5Z9H4_9CREN</name>
<dbReference type="KEGG" id="thb:N186_08360"/>
<dbReference type="GeneID" id="16574316"/>
<dbReference type="GO" id="GO:0005891">
    <property type="term" value="C:voltage-gated calcium channel complex"/>
    <property type="evidence" value="ECO:0007669"/>
    <property type="project" value="TreeGrafter"/>
</dbReference>
<organism evidence="3 4">
    <name type="scientific">Thermofilum adornatum</name>
    <dbReference type="NCBI Taxonomy" id="1365176"/>
    <lineage>
        <taxon>Archaea</taxon>
        <taxon>Thermoproteota</taxon>
        <taxon>Thermoprotei</taxon>
        <taxon>Thermofilales</taxon>
        <taxon>Thermofilaceae</taxon>
        <taxon>Thermofilum</taxon>
    </lineage>
</organism>
<dbReference type="eggNOG" id="arCOG02900">
    <property type="taxonomic scope" value="Archaea"/>
</dbReference>
<feature type="transmembrane region" description="Helical" evidence="1">
    <location>
        <begin position="62"/>
        <end position="83"/>
    </location>
</feature>
<dbReference type="AlphaFoldDB" id="S5Z9H4"/>
<dbReference type="Proteomes" id="UP000015543">
    <property type="component" value="Chromosome"/>
</dbReference>
<dbReference type="HOGENOM" id="CLU_859455_0_0_2"/>
<dbReference type="CDD" id="cd00198">
    <property type="entry name" value="vWFA"/>
    <property type="match status" value="1"/>
</dbReference>
<keyword evidence="1" id="KW-0472">Membrane</keyword>
<dbReference type="EMBL" id="CP006646">
    <property type="protein sequence ID" value="AGT36010.1"/>
    <property type="molecule type" value="Genomic_DNA"/>
</dbReference>
<feature type="transmembrane region" description="Helical" evidence="1">
    <location>
        <begin position="6"/>
        <end position="28"/>
    </location>
</feature>
<feature type="transmembrane region" description="Helical" evidence="1">
    <location>
        <begin position="294"/>
        <end position="313"/>
    </location>
</feature>
<feature type="domain" description="VWFA" evidence="2">
    <location>
        <begin position="104"/>
        <end position="271"/>
    </location>
</feature>
<dbReference type="PANTHER" id="PTHR10166">
    <property type="entry name" value="VOLTAGE-DEPENDENT CALCIUM CHANNEL SUBUNIT ALPHA-2/DELTA-RELATED"/>
    <property type="match status" value="1"/>
</dbReference>
<dbReference type="SMART" id="SM00327">
    <property type="entry name" value="VWA"/>
    <property type="match status" value="1"/>
</dbReference>
<protein>
    <recommendedName>
        <fullName evidence="2">VWFA domain-containing protein</fullName>
    </recommendedName>
</protein>
<sequence length="325" mass="36375">MIAIKNPVAFAMALALLVPIVVFFHYWFPRIYSKSYTYYHPLVRVVSRRVASAKKNTRISSLALKLVMAVLLSLALSQPYLVIQEQVYLESKQVSELRLNTRPALIIILDTSGSMGENAKLETAKNAIKSFLASLSSDIDVGFIDFAHSIKQALPPAMNRSLILNAVSWATADGGTMYTYPLKTALNWLKPYRDLNASASVVFVSDGMPGDLLEYRDVLASFKEQKIPIYTVFIGMENEGINEMKYIASETRGEAFVAETVDSLADVLNTALEKATQSIQKVEVNTRITKTVNVYRSLNSIILAILVFLYLFYRYMAYRQAGTTF</sequence>
<dbReference type="InterPro" id="IPR002035">
    <property type="entry name" value="VWF_A"/>
</dbReference>